<keyword evidence="4" id="KW-0804">Transcription</keyword>
<dbReference type="PROSITE" id="PS01081">
    <property type="entry name" value="HTH_TETR_1"/>
    <property type="match status" value="1"/>
</dbReference>
<evidence type="ECO:0000256" key="4">
    <source>
        <dbReference type="ARBA" id="ARBA00023163"/>
    </source>
</evidence>
<proteinExistence type="predicted"/>
<dbReference type="Pfam" id="PF00440">
    <property type="entry name" value="TetR_N"/>
    <property type="match status" value="1"/>
</dbReference>
<reference evidence="8" key="1">
    <citation type="submission" date="2018-12" db="EMBL/GenBank/DDBJ databases">
        <title>Tengunoibacter tsumagoiensis gen. nov., sp. nov., Dictyobacter kobayashii sp. nov., D. alpinus sp. nov., and D. joshuensis sp. nov. and description of Dictyobacteraceae fam. nov. within the order Ktedonobacterales isolated from Tengu-no-mugimeshi.</title>
        <authorList>
            <person name="Wang C.M."/>
            <person name="Zheng Y."/>
            <person name="Sakai Y."/>
            <person name="Toyoda A."/>
            <person name="Minakuchi Y."/>
            <person name="Abe K."/>
            <person name="Yokota A."/>
            <person name="Yabe S."/>
        </authorList>
    </citation>
    <scope>NUCLEOTIDE SEQUENCE [LARGE SCALE GENOMIC DNA]</scope>
    <source>
        <strain evidence="8">Uno11</strain>
    </source>
</reference>
<evidence type="ECO:0000256" key="2">
    <source>
        <dbReference type="ARBA" id="ARBA00023015"/>
    </source>
</evidence>
<keyword evidence="1" id="KW-0678">Repressor</keyword>
<evidence type="ECO:0000313" key="7">
    <source>
        <dbReference type="EMBL" id="GCE16311.1"/>
    </source>
</evidence>
<dbReference type="PROSITE" id="PS50977">
    <property type="entry name" value="HTH_TETR_2"/>
    <property type="match status" value="1"/>
</dbReference>
<sequence>MISPLVKLTLLWYIACMSNQKYDTTPTGATQETRLRIINAAYKVLAEKGYEATTLKEISKAADAAPGLVHYYFGGKDQLLIEVLKAVSERYKQMPEQLTESIDPSNLLSVVLQFPIDLITTEPEWYRLRHELFALGLHNALMAPKVRELLTEGRESIANSIKNTLGETTLEPTVLATLLLAFFDGLALQKIMDPNLDVSAFADVLAQILHSFALKNEKGKH</sequence>
<name>A0A402ABC1_9CHLR</name>
<protein>
    <submittedName>
        <fullName evidence="7">TetR family transcriptional regulator</fullName>
    </submittedName>
</protein>
<keyword evidence="2" id="KW-0805">Transcription regulation</keyword>
<dbReference type="Pfam" id="PF13977">
    <property type="entry name" value="TetR_C_6"/>
    <property type="match status" value="1"/>
</dbReference>
<dbReference type="InterPro" id="IPR036271">
    <property type="entry name" value="Tet_transcr_reg_TetR-rel_C_sf"/>
</dbReference>
<dbReference type="Gene3D" id="1.10.357.10">
    <property type="entry name" value="Tetracycline Repressor, domain 2"/>
    <property type="match status" value="1"/>
</dbReference>
<dbReference type="InterPro" id="IPR023772">
    <property type="entry name" value="DNA-bd_HTH_TetR-type_CS"/>
</dbReference>
<dbReference type="AlphaFoldDB" id="A0A402ABC1"/>
<dbReference type="GO" id="GO:0003677">
    <property type="term" value="F:DNA binding"/>
    <property type="evidence" value="ECO:0007669"/>
    <property type="project" value="UniProtKB-UniRule"/>
</dbReference>
<evidence type="ECO:0000313" key="8">
    <source>
        <dbReference type="Proteomes" id="UP000287188"/>
    </source>
</evidence>
<gene>
    <name evidence="7" type="ORF">KDK_01110</name>
</gene>
<keyword evidence="3 5" id="KW-0238">DNA-binding</keyword>
<dbReference type="InterPro" id="IPR009057">
    <property type="entry name" value="Homeodomain-like_sf"/>
</dbReference>
<dbReference type="InterPro" id="IPR039538">
    <property type="entry name" value="BetI_C"/>
</dbReference>
<evidence type="ECO:0000256" key="1">
    <source>
        <dbReference type="ARBA" id="ARBA00022491"/>
    </source>
</evidence>
<evidence type="ECO:0000256" key="3">
    <source>
        <dbReference type="ARBA" id="ARBA00023125"/>
    </source>
</evidence>
<organism evidence="7 8">
    <name type="scientific">Dictyobacter kobayashii</name>
    <dbReference type="NCBI Taxonomy" id="2014872"/>
    <lineage>
        <taxon>Bacteria</taxon>
        <taxon>Bacillati</taxon>
        <taxon>Chloroflexota</taxon>
        <taxon>Ktedonobacteria</taxon>
        <taxon>Ktedonobacterales</taxon>
        <taxon>Dictyobacteraceae</taxon>
        <taxon>Dictyobacter</taxon>
    </lineage>
</organism>
<accession>A0A402ABC1</accession>
<dbReference type="SUPFAM" id="SSF48498">
    <property type="entry name" value="Tetracyclin repressor-like, C-terminal domain"/>
    <property type="match status" value="1"/>
</dbReference>
<dbReference type="SUPFAM" id="SSF46689">
    <property type="entry name" value="Homeodomain-like"/>
    <property type="match status" value="1"/>
</dbReference>
<comment type="caution">
    <text evidence="7">The sequence shown here is derived from an EMBL/GenBank/DDBJ whole genome shotgun (WGS) entry which is preliminary data.</text>
</comment>
<evidence type="ECO:0000256" key="5">
    <source>
        <dbReference type="PROSITE-ProRule" id="PRU00335"/>
    </source>
</evidence>
<dbReference type="PANTHER" id="PTHR47506:SF1">
    <property type="entry name" value="HTH-TYPE TRANSCRIPTIONAL REGULATOR YJDC"/>
    <property type="match status" value="1"/>
</dbReference>
<dbReference type="Proteomes" id="UP000287188">
    <property type="component" value="Unassembled WGS sequence"/>
</dbReference>
<evidence type="ECO:0000259" key="6">
    <source>
        <dbReference type="PROSITE" id="PS50977"/>
    </source>
</evidence>
<dbReference type="PANTHER" id="PTHR47506">
    <property type="entry name" value="TRANSCRIPTIONAL REGULATORY PROTEIN"/>
    <property type="match status" value="1"/>
</dbReference>
<dbReference type="PRINTS" id="PR00455">
    <property type="entry name" value="HTHTETR"/>
</dbReference>
<feature type="DNA-binding region" description="H-T-H motif" evidence="5">
    <location>
        <begin position="54"/>
        <end position="73"/>
    </location>
</feature>
<dbReference type="EMBL" id="BIFS01000001">
    <property type="protein sequence ID" value="GCE16311.1"/>
    <property type="molecule type" value="Genomic_DNA"/>
</dbReference>
<feature type="domain" description="HTH tetR-type" evidence="6">
    <location>
        <begin position="31"/>
        <end position="91"/>
    </location>
</feature>
<dbReference type="InterPro" id="IPR001647">
    <property type="entry name" value="HTH_TetR"/>
</dbReference>
<keyword evidence="8" id="KW-1185">Reference proteome</keyword>